<evidence type="ECO:0000313" key="3">
    <source>
        <dbReference type="Proteomes" id="UP000510821"/>
    </source>
</evidence>
<evidence type="ECO:0000313" key="2">
    <source>
        <dbReference type="EMBL" id="QLJ53306.1"/>
    </source>
</evidence>
<organism evidence="2 3">
    <name type="scientific">Fermentimicrarchaeum limneticum</name>
    <dbReference type="NCBI Taxonomy" id="2795018"/>
    <lineage>
        <taxon>Archaea</taxon>
        <taxon>Candidatus Micrarchaeota</taxon>
        <taxon>Candidatus Fermentimicrarchaeales</taxon>
        <taxon>Candidatus Fermentimicrarchaeaceae</taxon>
        <taxon>Candidatus Fermentimicrarchaeum</taxon>
    </lineage>
</organism>
<keyword evidence="1" id="KW-0812">Transmembrane</keyword>
<name>A0A7D5XM28_FERL1</name>
<dbReference type="KEGG" id="flt:Sv326_1131"/>
<gene>
    <name evidence="2" type="ORF">Sv326_1131</name>
</gene>
<reference evidence="3" key="1">
    <citation type="submission" date="2020-07" db="EMBL/GenBank/DDBJ databases">
        <title>Metabolic diversity and evolutionary history of the archaeal phylum ###Micrarchaeota### uncovered from a freshwater lake metagenome.</title>
        <authorList>
            <person name="Kadnikov V.V."/>
            <person name="Savvichev A.S."/>
            <person name="Mardanov A.V."/>
            <person name="Beletsky A.V."/>
            <person name="Chupakov A.V."/>
            <person name="Kokryatskaya N.M."/>
            <person name="Pimenov N.V."/>
            <person name="Ravin N.V."/>
        </authorList>
    </citation>
    <scope>NUCLEOTIDE SEQUENCE [LARGE SCALE GENOMIC DNA]</scope>
</reference>
<keyword evidence="1" id="KW-0472">Membrane</keyword>
<evidence type="ECO:0000256" key="1">
    <source>
        <dbReference type="SAM" id="Phobius"/>
    </source>
</evidence>
<dbReference type="AlphaFoldDB" id="A0A7D5XM28"/>
<feature type="transmembrane region" description="Helical" evidence="1">
    <location>
        <begin position="6"/>
        <end position="25"/>
    </location>
</feature>
<sequence>MIDIRIFFKSIVLFIAIALIVYAVTPNAGIDFLLKSLAFAFGSSLLMPFLYPHVRGVRAGDEVRVVLSEQKLPFSILSAPSFAVAMENGRIGERIGVRLKGGSEEECIVVSYASLFSPAKVKILQKEIEVM</sequence>
<proteinExistence type="predicted"/>
<dbReference type="Proteomes" id="UP000510821">
    <property type="component" value="Chromosome"/>
</dbReference>
<accession>A0A7D5XM28</accession>
<dbReference type="EMBL" id="CP058998">
    <property type="protein sequence ID" value="QLJ53306.1"/>
    <property type="molecule type" value="Genomic_DNA"/>
</dbReference>
<protein>
    <submittedName>
        <fullName evidence="2">Uncharacterized protein</fullName>
    </submittedName>
</protein>
<keyword evidence="1" id="KW-1133">Transmembrane helix</keyword>